<comment type="subunit">
    <text evidence="11">The system is composed of three essential subunits: KdpA, KdpB and KdpC.</text>
</comment>
<proteinExistence type="inferred from homology"/>
<evidence type="ECO:0000256" key="1">
    <source>
        <dbReference type="ARBA" id="ARBA00022448"/>
    </source>
</evidence>
<keyword evidence="6 11" id="KW-0067">ATP-binding</keyword>
<dbReference type="AlphaFoldDB" id="A0AAP9DQL4"/>
<evidence type="ECO:0000256" key="10">
    <source>
        <dbReference type="ARBA" id="ARBA00023136"/>
    </source>
</evidence>
<feature type="transmembrane region" description="Helical" evidence="11">
    <location>
        <begin position="20"/>
        <end position="42"/>
    </location>
</feature>
<gene>
    <name evidence="11 13" type="primary">kdpC</name>
    <name evidence="13" type="ORF">FLT43_01225</name>
    <name evidence="12" type="ORF">M5W83_05825</name>
</gene>
<keyword evidence="2 11" id="KW-1003">Cell membrane</keyword>
<sequence length="207" mass="22185">MMNHSVQAPQEQDARSGVSAVLSIARLSLVFIVLCGILYPLACTGLLQALVPERANGSLIRDSSGAVIGSELIGQPYDDPRYFHGRISSIAYQAEASGSNNYAPSNPELLERMKASVRDWERGNPADPAAQLPIDLVTNSASGLDPHITPETARVQIPRISGLTGIAPAELEKLVGEHTEGRDLGLFGEPRVNVLALNLDLRALLDR</sequence>
<dbReference type="NCBIfam" id="TIGR00681">
    <property type="entry name" value="kdpC"/>
    <property type="match status" value="1"/>
</dbReference>
<evidence type="ECO:0000256" key="7">
    <source>
        <dbReference type="ARBA" id="ARBA00022958"/>
    </source>
</evidence>
<protein>
    <recommendedName>
        <fullName evidence="11">Potassium-transporting ATPase KdpC subunit</fullName>
    </recommendedName>
    <alternativeName>
        <fullName evidence="11">ATP phosphohydrolase [potassium-transporting] C chain</fullName>
    </alternativeName>
    <alternativeName>
        <fullName evidence="11">Potassium-binding and translocating subunit C</fullName>
    </alternativeName>
    <alternativeName>
        <fullName evidence="11">Potassium-translocating ATPase C chain</fullName>
    </alternativeName>
</protein>
<comment type="function">
    <text evidence="11">Part of the high-affinity ATP-driven potassium transport (or Kdp) system, which catalyzes the hydrolysis of ATP coupled with the electrogenic transport of potassium into the cytoplasm. This subunit acts as a catalytic chaperone that increases the ATP-binding affinity of the ATP-hydrolyzing subunit KdpB by the formation of a transient KdpB/KdpC/ATP ternary complex.</text>
</comment>
<dbReference type="GO" id="GO:0008556">
    <property type="term" value="F:P-type potassium transmembrane transporter activity"/>
    <property type="evidence" value="ECO:0007669"/>
    <property type="project" value="InterPro"/>
</dbReference>
<dbReference type="GO" id="GO:0005524">
    <property type="term" value="F:ATP binding"/>
    <property type="evidence" value="ECO:0007669"/>
    <property type="project" value="UniProtKB-UniRule"/>
</dbReference>
<dbReference type="GO" id="GO:0005886">
    <property type="term" value="C:plasma membrane"/>
    <property type="evidence" value="ECO:0007669"/>
    <property type="project" value="UniProtKB-SubCell"/>
</dbReference>
<evidence type="ECO:0000256" key="3">
    <source>
        <dbReference type="ARBA" id="ARBA00022538"/>
    </source>
</evidence>
<evidence type="ECO:0000256" key="9">
    <source>
        <dbReference type="ARBA" id="ARBA00023065"/>
    </source>
</evidence>
<dbReference type="Pfam" id="PF02669">
    <property type="entry name" value="KdpC"/>
    <property type="match status" value="1"/>
</dbReference>
<dbReference type="PIRSF" id="PIRSF001296">
    <property type="entry name" value="K_ATPase_KdpC"/>
    <property type="match status" value="1"/>
</dbReference>
<keyword evidence="8 11" id="KW-1133">Transmembrane helix</keyword>
<dbReference type="EMBL" id="JAMDMM010000014">
    <property type="protein sequence ID" value="MCY9606678.1"/>
    <property type="molecule type" value="Genomic_DNA"/>
</dbReference>
<keyword evidence="4 11" id="KW-0812">Transmembrane</keyword>
<evidence type="ECO:0000256" key="6">
    <source>
        <dbReference type="ARBA" id="ARBA00022840"/>
    </source>
</evidence>
<keyword evidence="15" id="KW-1185">Reference proteome</keyword>
<evidence type="ECO:0000313" key="12">
    <source>
        <dbReference type="EMBL" id="MCY9606678.1"/>
    </source>
</evidence>
<organism evidence="13 14">
    <name type="scientific">Paenibacillus thiaminolyticus</name>
    <name type="common">Bacillus thiaminolyticus</name>
    <dbReference type="NCBI Taxonomy" id="49283"/>
    <lineage>
        <taxon>Bacteria</taxon>
        <taxon>Bacillati</taxon>
        <taxon>Bacillota</taxon>
        <taxon>Bacilli</taxon>
        <taxon>Bacillales</taxon>
        <taxon>Paenibacillaceae</taxon>
        <taxon>Paenibacillus</taxon>
    </lineage>
</organism>
<comment type="similarity">
    <text evidence="11">Belongs to the KdpC family.</text>
</comment>
<dbReference type="HAMAP" id="MF_00276">
    <property type="entry name" value="KdpC"/>
    <property type="match status" value="1"/>
</dbReference>
<keyword evidence="9 11" id="KW-0406">Ion transport</keyword>
<dbReference type="PANTHER" id="PTHR30042">
    <property type="entry name" value="POTASSIUM-TRANSPORTING ATPASE C CHAIN"/>
    <property type="match status" value="1"/>
</dbReference>
<reference evidence="13 14" key="1">
    <citation type="submission" date="2019-07" db="EMBL/GenBank/DDBJ databases">
        <title>Paenibacillus thiaminolyticus NRRL B-4156.</title>
        <authorList>
            <person name="Hehnly C."/>
            <person name="Zhang L."/>
        </authorList>
    </citation>
    <scope>NUCLEOTIDE SEQUENCE [LARGE SCALE GENOMIC DNA]</scope>
    <source>
        <strain evidence="13 14">NRRL B-4156</strain>
    </source>
</reference>
<dbReference type="Proteomes" id="UP001209276">
    <property type="component" value="Unassembled WGS sequence"/>
</dbReference>
<keyword evidence="1 11" id="KW-0813">Transport</keyword>
<keyword evidence="10 11" id="KW-0472">Membrane</keyword>
<evidence type="ECO:0000256" key="2">
    <source>
        <dbReference type="ARBA" id="ARBA00022475"/>
    </source>
</evidence>
<dbReference type="EMBL" id="CP041405">
    <property type="protein sequence ID" value="QDM42284.1"/>
    <property type="molecule type" value="Genomic_DNA"/>
</dbReference>
<comment type="subcellular location">
    <subcellularLocation>
        <location evidence="11">Cell membrane</location>
        <topology evidence="11">Single-pass membrane protein</topology>
    </subcellularLocation>
</comment>
<evidence type="ECO:0000313" key="15">
    <source>
        <dbReference type="Proteomes" id="UP001209276"/>
    </source>
</evidence>
<evidence type="ECO:0000256" key="11">
    <source>
        <dbReference type="HAMAP-Rule" id="MF_00276"/>
    </source>
</evidence>
<evidence type="ECO:0000313" key="13">
    <source>
        <dbReference type="EMBL" id="QDM42284.1"/>
    </source>
</evidence>
<dbReference type="NCBIfam" id="NF001454">
    <property type="entry name" value="PRK00315.1"/>
    <property type="match status" value="1"/>
</dbReference>
<dbReference type="InterPro" id="IPR003820">
    <property type="entry name" value="KdpC"/>
</dbReference>
<evidence type="ECO:0000256" key="5">
    <source>
        <dbReference type="ARBA" id="ARBA00022741"/>
    </source>
</evidence>
<dbReference type="PANTHER" id="PTHR30042:SF2">
    <property type="entry name" value="POTASSIUM-TRANSPORTING ATPASE KDPC SUBUNIT"/>
    <property type="match status" value="1"/>
</dbReference>
<keyword evidence="5 11" id="KW-0547">Nucleotide-binding</keyword>
<dbReference type="Proteomes" id="UP000315377">
    <property type="component" value="Chromosome"/>
</dbReference>
<keyword evidence="7 11" id="KW-0630">Potassium</keyword>
<evidence type="ECO:0000313" key="14">
    <source>
        <dbReference type="Proteomes" id="UP000315377"/>
    </source>
</evidence>
<reference evidence="12 15" key="2">
    <citation type="submission" date="2022-05" db="EMBL/GenBank/DDBJ databases">
        <title>Genome Sequencing of Bee-Associated Microbes.</title>
        <authorList>
            <person name="Dunlap C."/>
        </authorList>
    </citation>
    <scope>NUCLEOTIDE SEQUENCE [LARGE SCALE GENOMIC DNA]</scope>
    <source>
        <strain evidence="12 15">NRRL B-14613</strain>
    </source>
</reference>
<evidence type="ECO:0000256" key="8">
    <source>
        <dbReference type="ARBA" id="ARBA00022989"/>
    </source>
</evidence>
<accession>A0AAP9DQL4</accession>
<keyword evidence="3 11" id="KW-0633">Potassium transport</keyword>
<evidence type="ECO:0000256" key="4">
    <source>
        <dbReference type="ARBA" id="ARBA00022692"/>
    </source>
</evidence>
<name>A0AAP9DQL4_PANTH</name>